<dbReference type="PANTHER" id="PTHR32251">
    <property type="entry name" value="3-OXO-5-ALPHA-STEROID 4-DEHYDROGENASE"/>
    <property type="match status" value="1"/>
</dbReference>
<evidence type="ECO:0000313" key="4">
    <source>
        <dbReference type="Proteomes" id="UP001189429"/>
    </source>
</evidence>
<accession>A0ABN9W6E8</accession>
<dbReference type="Gene3D" id="1.20.120.1630">
    <property type="match status" value="1"/>
</dbReference>
<dbReference type="InterPro" id="IPR010721">
    <property type="entry name" value="UstE-like"/>
</dbReference>
<dbReference type="Proteomes" id="UP001189429">
    <property type="component" value="Unassembled WGS sequence"/>
</dbReference>
<keyword evidence="2" id="KW-0812">Transmembrane</keyword>
<dbReference type="PROSITE" id="PS50244">
    <property type="entry name" value="S5A_REDUCTASE"/>
    <property type="match status" value="1"/>
</dbReference>
<name>A0ABN9W6E8_9DINO</name>
<sequence length="439" mass="48027">MSVSPHNCMALVSLSTFPPIAHLPRNRALSVGSGVGQAAHRGSSGKIPSMIHKHFAVLAQGACGFRSSLIHPPPCLPPSFLPPSLPLPYLLPLAPCPFSLPPSPHSVACYAPRASAAAMPQSLMLDEYHIALSAVCTVAMQLACFFVAYLCQFDMITDLSGSANFVFIAIMTLLLGGPLEDRGKVVTLTVVLSRCELGAFLLYRVCKRGKDARFDEVRFSCVRFFIFWVFQMMWVFLVSVPVILVNSSRAAEEPLGPWDALGLLLSVSGWAIQVCADLQKYRFRSNPLNSEKFCSVGLWRYSRHPNFLGEIMLWWGVFSMAVPVLRELGGWAWLAICSPLFTMFILLYLTGLPFAEGEGLTKIYRAGGGSQWEDYARTTPPLWLLPPGVYARIPPLAKWMCCCEFHFLRYKSPSATVPTSADNGEADAGSGSKTTSGSS</sequence>
<reference evidence="3" key="1">
    <citation type="submission" date="2023-10" db="EMBL/GenBank/DDBJ databases">
        <authorList>
            <person name="Chen Y."/>
            <person name="Shah S."/>
            <person name="Dougan E. K."/>
            <person name="Thang M."/>
            <person name="Chan C."/>
        </authorList>
    </citation>
    <scope>NUCLEOTIDE SEQUENCE [LARGE SCALE GENOMIC DNA]</scope>
</reference>
<feature type="transmembrane region" description="Helical" evidence="2">
    <location>
        <begin position="224"/>
        <end position="244"/>
    </location>
</feature>
<gene>
    <name evidence="3" type="ORF">PCOR1329_LOCUS64474</name>
</gene>
<dbReference type="Pfam" id="PF06966">
    <property type="entry name" value="DUF1295"/>
    <property type="match status" value="1"/>
</dbReference>
<feature type="transmembrane region" description="Helical" evidence="2">
    <location>
        <begin position="307"/>
        <end position="325"/>
    </location>
</feature>
<evidence type="ECO:0000313" key="3">
    <source>
        <dbReference type="EMBL" id="CAK0881726.1"/>
    </source>
</evidence>
<proteinExistence type="predicted"/>
<feature type="transmembrane region" description="Helical" evidence="2">
    <location>
        <begin position="128"/>
        <end position="150"/>
    </location>
</feature>
<keyword evidence="2" id="KW-0472">Membrane</keyword>
<feature type="region of interest" description="Disordered" evidence="1">
    <location>
        <begin position="416"/>
        <end position="439"/>
    </location>
</feature>
<keyword evidence="4" id="KW-1185">Reference proteome</keyword>
<organism evidence="3 4">
    <name type="scientific">Prorocentrum cordatum</name>
    <dbReference type="NCBI Taxonomy" id="2364126"/>
    <lineage>
        <taxon>Eukaryota</taxon>
        <taxon>Sar</taxon>
        <taxon>Alveolata</taxon>
        <taxon>Dinophyceae</taxon>
        <taxon>Prorocentrales</taxon>
        <taxon>Prorocentraceae</taxon>
        <taxon>Prorocentrum</taxon>
    </lineage>
</organism>
<feature type="transmembrane region" description="Helical" evidence="2">
    <location>
        <begin position="162"/>
        <end position="179"/>
    </location>
</feature>
<evidence type="ECO:0000256" key="1">
    <source>
        <dbReference type="SAM" id="MobiDB-lite"/>
    </source>
</evidence>
<evidence type="ECO:0008006" key="5">
    <source>
        <dbReference type="Google" id="ProtNLM"/>
    </source>
</evidence>
<feature type="transmembrane region" description="Helical" evidence="2">
    <location>
        <begin position="256"/>
        <end position="276"/>
    </location>
</feature>
<feature type="transmembrane region" description="Helical" evidence="2">
    <location>
        <begin position="331"/>
        <end position="355"/>
    </location>
</feature>
<evidence type="ECO:0000256" key="2">
    <source>
        <dbReference type="SAM" id="Phobius"/>
    </source>
</evidence>
<dbReference type="PANTHER" id="PTHR32251:SF15">
    <property type="entry name" value="3-OXO-5-ALPHA-STEROID 4-DEHYDROGENASE (DUF1295)"/>
    <property type="match status" value="1"/>
</dbReference>
<feature type="transmembrane region" description="Helical" evidence="2">
    <location>
        <begin position="185"/>
        <end position="203"/>
    </location>
</feature>
<comment type="caution">
    <text evidence="3">The sequence shown here is derived from an EMBL/GenBank/DDBJ whole genome shotgun (WGS) entry which is preliminary data.</text>
</comment>
<keyword evidence="2" id="KW-1133">Transmembrane helix</keyword>
<feature type="compositionally biased region" description="Low complexity" evidence="1">
    <location>
        <begin position="429"/>
        <end position="439"/>
    </location>
</feature>
<dbReference type="EMBL" id="CAUYUJ010018220">
    <property type="protein sequence ID" value="CAK0881726.1"/>
    <property type="molecule type" value="Genomic_DNA"/>
</dbReference>
<protein>
    <recommendedName>
        <fullName evidence="5">Steroid 5-alpha reductase C-terminal domain-containing protein</fullName>
    </recommendedName>
</protein>